<reference evidence="15 16" key="1">
    <citation type="journal article" date="2018" name="Genome Biol. Evol.">
        <title>Multiple Roots of Fruiting Body Formation in Amoebozoa.</title>
        <authorList>
            <person name="Hillmann F."/>
            <person name="Forbes G."/>
            <person name="Novohradska S."/>
            <person name="Ferling I."/>
            <person name="Riege K."/>
            <person name="Groth M."/>
            <person name="Westermann M."/>
            <person name="Marz M."/>
            <person name="Spaller T."/>
            <person name="Winckler T."/>
            <person name="Schaap P."/>
            <person name="Glockner G."/>
        </authorList>
    </citation>
    <scope>NUCLEOTIDE SEQUENCE [LARGE SCALE GENOMIC DNA]</scope>
    <source>
        <strain evidence="15 16">Jena</strain>
    </source>
</reference>
<dbReference type="Pfam" id="PF04055">
    <property type="entry name" value="Radical_SAM"/>
    <property type="match status" value="1"/>
</dbReference>
<organism evidence="15 16">
    <name type="scientific">Planoprotostelium fungivorum</name>
    <dbReference type="NCBI Taxonomy" id="1890364"/>
    <lineage>
        <taxon>Eukaryota</taxon>
        <taxon>Amoebozoa</taxon>
        <taxon>Evosea</taxon>
        <taxon>Variosea</taxon>
        <taxon>Cavosteliida</taxon>
        <taxon>Cavosteliaceae</taxon>
        <taxon>Planoprotostelium</taxon>
    </lineage>
</organism>
<dbReference type="InterPro" id="IPR013483">
    <property type="entry name" value="MoaA"/>
</dbReference>
<evidence type="ECO:0000256" key="11">
    <source>
        <dbReference type="ARBA" id="ARBA00023150"/>
    </source>
</evidence>
<keyword evidence="8" id="KW-0408">Iron</keyword>
<evidence type="ECO:0000256" key="9">
    <source>
        <dbReference type="ARBA" id="ARBA00023014"/>
    </source>
</evidence>
<keyword evidence="4" id="KW-0004">4Fe-4S</keyword>
<keyword evidence="9" id="KW-0411">Iron-sulfur</keyword>
<dbReference type="GO" id="GO:0006777">
    <property type="term" value="P:Mo-molybdopterin cofactor biosynthetic process"/>
    <property type="evidence" value="ECO:0007669"/>
    <property type="project" value="UniProtKB-KW"/>
</dbReference>
<dbReference type="SFLD" id="SFLDG01067">
    <property type="entry name" value="SPASM/twitch_domain_containing"/>
    <property type="match status" value="1"/>
</dbReference>
<keyword evidence="10" id="KW-0342">GTP-binding</keyword>
<dbReference type="AlphaFoldDB" id="A0A2P6MPZ9"/>
<keyword evidence="6" id="KW-0479">Metal-binding</keyword>
<dbReference type="GO" id="GO:0061798">
    <property type="term" value="F:GTP 3',8'-cyclase activity"/>
    <property type="evidence" value="ECO:0007669"/>
    <property type="project" value="UniProtKB-EC"/>
</dbReference>
<dbReference type="NCBIfam" id="TIGR02666">
    <property type="entry name" value="moaA"/>
    <property type="match status" value="1"/>
</dbReference>
<dbReference type="GO" id="GO:0061799">
    <property type="term" value="F:cyclic pyranopterin monophosphate synthase activity"/>
    <property type="evidence" value="ECO:0007669"/>
    <property type="project" value="TreeGrafter"/>
</dbReference>
<keyword evidence="7" id="KW-0547">Nucleotide-binding</keyword>
<dbReference type="InterPro" id="IPR050105">
    <property type="entry name" value="MoCo_biosynth_MoaA/MoaC"/>
</dbReference>
<dbReference type="STRING" id="1890364.A0A2P6MPZ9"/>
<dbReference type="InParanoid" id="A0A2P6MPZ9"/>
<comment type="cofactor">
    <cofactor evidence="1">
        <name>[4Fe-4S] cluster</name>
        <dbReference type="ChEBI" id="CHEBI:49883"/>
    </cofactor>
</comment>
<evidence type="ECO:0000256" key="10">
    <source>
        <dbReference type="ARBA" id="ARBA00023134"/>
    </source>
</evidence>
<dbReference type="PROSITE" id="PS01305">
    <property type="entry name" value="MOAA_NIFB_PQQE"/>
    <property type="match status" value="1"/>
</dbReference>
<dbReference type="SFLD" id="SFLDS00029">
    <property type="entry name" value="Radical_SAM"/>
    <property type="match status" value="1"/>
</dbReference>
<dbReference type="SUPFAM" id="SSF102114">
    <property type="entry name" value="Radical SAM enzymes"/>
    <property type="match status" value="1"/>
</dbReference>
<dbReference type="SFLD" id="SFLDG01386">
    <property type="entry name" value="main_SPASM_domain-containing"/>
    <property type="match status" value="1"/>
</dbReference>
<dbReference type="PROSITE" id="PS51918">
    <property type="entry name" value="RADICAL_SAM"/>
    <property type="match status" value="1"/>
</dbReference>
<evidence type="ECO:0000256" key="8">
    <source>
        <dbReference type="ARBA" id="ARBA00023004"/>
    </source>
</evidence>
<keyword evidence="11" id="KW-0501">Molybdenum cofactor biosynthesis</keyword>
<evidence type="ECO:0000256" key="2">
    <source>
        <dbReference type="ARBA" id="ARBA00005046"/>
    </source>
</evidence>
<dbReference type="HAMAP" id="MF_01225_B">
    <property type="entry name" value="MoaA_B"/>
    <property type="match status" value="1"/>
</dbReference>
<dbReference type="SMART" id="SM00729">
    <property type="entry name" value="Elp3"/>
    <property type="match status" value="1"/>
</dbReference>
<evidence type="ECO:0000256" key="7">
    <source>
        <dbReference type="ARBA" id="ARBA00022741"/>
    </source>
</evidence>
<evidence type="ECO:0000313" key="15">
    <source>
        <dbReference type="EMBL" id="PRP73762.1"/>
    </source>
</evidence>
<evidence type="ECO:0000256" key="13">
    <source>
        <dbReference type="ARBA" id="ARBA00048697"/>
    </source>
</evidence>
<sequence length="465" mass="53281">MCPKHALSRYKEKHRAHNNACLTTLWFSKQAGDVQQFLPNLHKACSEHKNAYKSLPTHKPLLASASVRHRLLSFSVQCFPPSLHKACSEHIKAYKCFAENLQTVHRKRAFSVAEQCSSSAFISDAKSMPVVDEMLIDTFSRKHNYLRISLTERCNLRCQYCMPEEGIELTPSENIMTQDEILRIATLFVESGVTKIRLTGGEPLVRKDVVDICERLGALPGLKHLGMTTNGLTLPRKIGDLHRVGVNLLNISLDTLKADKFTFITRRLGFERVKESIDLALNKYKFNPVKINCVVMKGFNDDEIWDFVEMTKEQDMEIRFIEYMPFGGNRWSDKKFISYQEIIDKIKRLHPEFKRIPEEEIASETSKLWKVPGYKGRIGFITSMSQHFCSSCNRLRLTADGNLKVCLFGQEEVNLKDYMRKGATDEELRRWIDMAVKKKKSSLGGKTDMYELAKGTNRPMILIGG</sequence>
<dbReference type="InterPro" id="IPR040064">
    <property type="entry name" value="MoaA-like"/>
</dbReference>
<evidence type="ECO:0000256" key="3">
    <source>
        <dbReference type="ARBA" id="ARBA00012167"/>
    </source>
</evidence>
<dbReference type="GO" id="GO:0005525">
    <property type="term" value="F:GTP binding"/>
    <property type="evidence" value="ECO:0007669"/>
    <property type="project" value="UniProtKB-KW"/>
</dbReference>
<dbReference type="PANTHER" id="PTHR22960:SF0">
    <property type="entry name" value="MOLYBDENUM COFACTOR BIOSYNTHESIS PROTEIN 1"/>
    <property type="match status" value="1"/>
</dbReference>
<dbReference type="FunCoup" id="A0A2P6MPZ9">
    <property type="interactions" value="141"/>
</dbReference>
<evidence type="ECO:0000256" key="4">
    <source>
        <dbReference type="ARBA" id="ARBA00022485"/>
    </source>
</evidence>
<comment type="catalytic activity">
    <reaction evidence="13">
        <text>GTP + AH2 + S-adenosyl-L-methionine = (8S)-3',8-cyclo-7,8-dihydroguanosine 5'-triphosphate + 5'-deoxyadenosine + L-methionine + A + H(+)</text>
        <dbReference type="Rhea" id="RHEA:49576"/>
        <dbReference type="ChEBI" id="CHEBI:13193"/>
        <dbReference type="ChEBI" id="CHEBI:15378"/>
        <dbReference type="ChEBI" id="CHEBI:17319"/>
        <dbReference type="ChEBI" id="CHEBI:17499"/>
        <dbReference type="ChEBI" id="CHEBI:37565"/>
        <dbReference type="ChEBI" id="CHEBI:57844"/>
        <dbReference type="ChEBI" id="CHEBI:59789"/>
        <dbReference type="ChEBI" id="CHEBI:131766"/>
        <dbReference type="EC" id="4.1.99.22"/>
    </reaction>
</comment>
<evidence type="ECO:0000313" key="16">
    <source>
        <dbReference type="Proteomes" id="UP000241769"/>
    </source>
</evidence>
<keyword evidence="5" id="KW-0949">S-adenosyl-L-methionine</keyword>
<accession>A0A2P6MPZ9</accession>
<proteinExistence type="inferred from homology"/>
<dbReference type="InterPro" id="IPR013785">
    <property type="entry name" value="Aldolase_TIM"/>
</dbReference>
<evidence type="ECO:0000256" key="1">
    <source>
        <dbReference type="ARBA" id="ARBA00001966"/>
    </source>
</evidence>
<dbReference type="PANTHER" id="PTHR22960">
    <property type="entry name" value="MOLYBDOPTERIN COFACTOR SYNTHESIS PROTEIN A"/>
    <property type="match status" value="1"/>
</dbReference>
<dbReference type="UniPathway" id="UPA00344"/>
<evidence type="ECO:0000259" key="14">
    <source>
        <dbReference type="PROSITE" id="PS51918"/>
    </source>
</evidence>
<dbReference type="InterPro" id="IPR000385">
    <property type="entry name" value="MoaA_NifB_PqqE_Fe-S-bd_CS"/>
</dbReference>
<dbReference type="SFLD" id="SFLDG01383">
    <property type="entry name" value="cyclic_pyranopterin_phosphate"/>
    <property type="match status" value="1"/>
</dbReference>
<keyword evidence="12" id="KW-0456">Lyase</keyword>
<dbReference type="InterPro" id="IPR007197">
    <property type="entry name" value="rSAM"/>
</dbReference>
<dbReference type="CDD" id="cd01335">
    <property type="entry name" value="Radical_SAM"/>
    <property type="match status" value="1"/>
</dbReference>
<evidence type="ECO:0000256" key="5">
    <source>
        <dbReference type="ARBA" id="ARBA00022691"/>
    </source>
</evidence>
<gene>
    <name evidence="15" type="ORF">PROFUN_16198</name>
</gene>
<dbReference type="GO" id="GO:0051539">
    <property type="term" value="F:4 iron, 4 sulfur cluster binding"/>
    <property type="evidence" value="ECO:0007669"/>
    <property type="project" value="UniProtKB-KW"/>
</dbReference>
<name>A0A2P6MPZ9_9EUKA</name>
<comment type="caution">
    <text evidence="15">The sequence shown here is derived from an EMBL/GenBank/DDBJ whole genome shotgun (WGS) entry which is preliminary data.</text>
</comment>
<dbReference type="EC" id="4.1.99.22" evidence="3"/>
<dbReference type="InterPro" id="IPR010505">
    <property type="entry name" value="MoaA_twitch"/>
</dbReference>
<dbReference type="InterPro" id="IPR006638">
    <property type="entry name" value="Elp3/MiaA/NifB-like_rSAM"/>
</dbReference>
<dbReference type="GO" id="GO:0046872">
    <property type="term" value="F:metal ion binding"/>
    <property type="evidence" value="ECO:0007669"/>
    <property type="project" value="UniProtKB-KW"/>
</dbReference>
<keyword evidence="16" id="KW-1185">Reference proteome</keyword>
<dbReference type="Pfam" id="PF06463">
    <property type="entry name" value="Mob_synth_C"/>
    <property type="match status" value="1"/>
</dbReference>
<feature type="domain" description="Radical SAM core" evidence="14">
    <location>
        <begin position="138"/>
        <end position="352"/>
    </location>
</feature>
<comment type="pathway">
    <text evidence="2">Cofactor biosynthesis; molybdopterin biosynthesis.</text>
</comment>
<protein>
    <recommendedName>
        <fullName evidence="3">GTP 3',8-cyclase</fullName>
        <ecNumber evidence="3">4.1.99.22</ecNumber>
    </recommendedName>
</protein>
<dbReference type="CDD" id="cd21117">
    <property type="entry name" value="Twitch_MoaA"/>
    <property type="match status" value="1"/>
</dbReference>
<dbReference type="OrthoDB" id="429626at2759"/>
<dbReference type="Gene3D" id="3.20.20.70">
    <property type="entry name" value="Aldolase class I"/>
    <property type="match status" value="1"/>
</dbReference>
<dbReference type="EMBL" id="MDYQ01000551">
    <property type="protein sequence ID" value="PRP73762.1"/>
    <property type="molecule type" value="Genomic_DNA"/>
</dbReference>
<evidence type="ECO:0000256" key="6">
    <source>
        <dbReference type="ARBA" id="ARBA00022723"/>
    </source>
</evidence>
<evidence type="ECO:0000256" key="12">
    <source>
        <dbReference type="ARBA" id="ARBA00023239"/>
    </source>
</evidence>
<dbReference type="Proteomes" id="UP000241769">
    <property type="component" value="Unassembled WGS sequence"/>
</dbReference>
<dbReference type="InterPro" id="IPR058240">
    <property type="entry name" value="rSAM_sf"/>
</dbReference>